<dbReference type="InterPro" id="IPR050090">
    <property type="entry name" value="Tyrosine_recombinase_XerCD"/>
</dbReference>
<dbReference type="PANTHER" id="PTHR30349:SF84">
    <property type="entry name" value="PHAGE-RELATED INTEGRASE"/>
    <property type="match status" value="1"/>
</dbReference>
<accession>A0ABW1G7S0</accession>
<reference evidence="4" key="1">
    <citation type="journal article" date="2019" name="Int. J. Syst. Evol. Microbiol.">
        <title>The Global Catalogue of Microorganisms (GCM) 10K type strain sequencing project: providing services to taxonomists for standard genome sequencing and annotation.</title>
        <authorList>
            <consortium name="The Broad Institute Genomics Platform"/>
            <consortium name="The Broad Institute Genome Sequencing Center for Infectious Disease"/>
            <person name="Wu L."/>
            <person name="Ma J."/>
        </authorList>
    </citation>
    <scope>NUCLEOTIDE SEQUENCE [LARGE SCALE GENOMIC DNA]</scope>
    <source>
        <strain evidence="4">JCM 4816</strain>
    </source>
</reference>
<dbReference type="CDD" id="cd01189">
    <property type="entry name" value="INT_ICEBs1_C_like"/>
    <property type="match status" value="1"/>
</dbReference>
<gene>
    <name evidence="3" type="ORF">ACFP3V_24710</name>
</gene>
<dbReference type="InterPro" id="IPR013762">
    <property type="entry name" value="Integrase-like_cat_sf"/>
</dbReference>
<dbReference type="InterPro" id="IPR002104">
    <property type="entry name" value="Integrase_catalytic"/>
</dbReference>
<name>A0ABW1G7S0_9ACTN</name>
<organism evidence="3 4">
    <name type="scientific">Streptacidiphilus monticola</name>
    <dbReference type="NCBI Taxonomy" id="2161674"/>
    <lineage>
        <taxon>Bacteria</taxon>
        <taxon>Bacillati</taxon>
        <taxon>Actinomycetota</taxon>
        <taxon>Actinomycetes</taxon>
        <taxon>Kitasatosporales</taxon>
        <taxon>Streptomycetaceae</taxon>
        <taxon>Streptacidiphilus</taxon>
    </lineage>
</organism>
<dbReference type="RefSeq" id="WP_380587524.1">
    <property type="nucleotide sequence ID" value="NZ_JBHSQJ010000117.1"/>
</dbReference>
<evidence type="ECO:0000256" key="1">
    <source>
        <dbReference type="ARBA" id="ARBA00023172"/>
    </source>
</evidence>
<protein>
    <submittedName>
        <fullName evidence="3">Site-specific integrase</fullName>
    </submittedName>
</protein>
<dbReference type="Gene3D" id="1.10.443.10">
    <property type="entry name" value="Intergrase catalytic core"/>
    <property type="match status" value="1"/>
</dbReference>
<dbReference type="Pfam" id="PF00589">
    <property type="entry name" value="Phage_integrase"/>
    <property type="match status" value="1"/>
</dbReference>
<keyword evidence="4" id="KW-1185">Reference proteome</keyword>
<dbReference type="InterPro" id="IPR011010">
    <property type="entry name" value="DNA_brk_join_enz"/>
</dbReference>
<comment type="caution">
    <text evidence="3">The sequence shown here is derived from an EMBL/GenBank/DDBJ whole genome shotgun (WGS) entry which is preliminary data.</text>
</comment>
<dbReference type="Proteomes" id="UP001596174">
    <property type="component" value="Unassembled WGS sequence"/>
</dbReference>
<dbReference type="SUPFAM" id="SSF56349">
    <property type="entry name" value="DNA breaking-rejoining enzymes"/>
    <property type="match status" value="1"/>
</dbReference>
<feature type="domain" description="Tyr recombinase" evidence="2">
    <location>
        <begin position="8"/>
        <end position="215"/>
    </location>
</feature>
<sequence>MPRWAIRAIRRPWDETEVKTFLAAIKDHRLYAPMMLALIAERPAEVCGLRWDEDVDLEGAGTVAIENTRTLVYDKTLERGQRSKVIEKQTKTEAGKRKLPLPAPVHRALKSFKTLQAAERLQAGEGYENSGYVLVDELGRPFKTDKLRREAYKLMAAAGVRKVRLYDARHACLPWMANNGVPDTVVSAWAGHSDLSFTKRIYVHPDPQSLMAGSEKLAELLS</sequence>
<evidence type="ECO:0000313" key="3">
    <source>
        <dbReference type="EMBL" id="MFC5910408.1"/>
    </source>
</evidence>
<evidence type="ECO:0000259" key="2">
    <source>
        <dbReference type="PROSITE" id="PS51898"/>
    </source>
</evidence>
<dbReference type="EMBL" id="JBHSQJ010000117">
    <property type="protein sequence ID" value="MFC5910408.1"/>
    <property type="molecule type" value="Genomic_DNA"/>
</dbReference>
<dbReference type="PROSITE" id="PS51898">
    <property type="entry name" value="TYR_RECOMBINASE"/>
    <property type="match status" value="1"/>
</dbReference>
<keyword evidence="1" id="KW-0233">DNA recombination</keyword>
<evidence type="ECO:0000313" key="4">
    <source>
        <dbReference type="Proteomes" id="UP001596174"/>
    </source>
</evidence>
<dbReference type="PANTHER" id="PTHR30349">
    <property type="entry name" value="PHAGE INTEGRASE-RELATED"/>
    <property type="match status" value="1"/>
</dbReference>
<proteinExistence type="predicted"/>